<feature type="region of interest" description="Disordered" evidence="1">
    <location>
        <begin position="1"/>
        <end position="22"/>
    </location>
</feature>
<proteinExistence type="predicted"/>
<reference evidence="2 3" key="1">
    <citation type="journal article" date="2023" name="Sci. Data">
        <title>Genome assembly of the Korean intertidal mud-creeper Batillaria attramentaria.</title>
        <authorList>
            <person name="Patra A.K."/>
            <person name="Ho P.T."/>
            <person name="Jun S."/>
            <person name="Lee S.J."/>
            <person name="Kim Y."/>
            <person name="Won Y.J."/>
        </authorList>
    </citation>
    <scope>NUCLEOTIDE SEQUENCE [LARGE SCALE GENOMIC DNA]</scope>
    <source>
        <strain evidence="2">Wonlab-2016</strain>
    </source>
</reference>
<dbReference type="Proteomes" id="UP001519460">
    <property type="component" value="Unassembled WGS sequence"/>
</dbReference>
<sequence length="91" mass="9890">MATSAEGRWHIDPAARPASDLHASGEALAGAFDSALTTVINGSTDRQAGQDVSDMQIGTTRDNVTVIVTRHYQHEQDGWCRRQERGGGLRR</sequence>
<gene>
    <name evidence="2" type="ORF">BaRGS_00008203</name>
</gene>
<comment type="caution">
    <text evidence="2">The sequence shown here is derived from an EMBL/GenBank/DDBJ whole genome shotgun (WGS) entry which is preliminary data.</text>
</comment>
<evidence type="ECO:0000256" key="1">
    <source>
        <dbReference type="SAM" id="MobiDB-lite"/>
    </source>
</evidence>
<evidence type="ECO:0000313" key="2">
    <source>
        <dbReference type="EMBL" id="KAK7500628.1"/>
    </source>
</evidence>
<keyword evidence="3" id="KW-1185">Reference proteome</keyword>
<protein>
    <submittedName>
        <fullName evidence="2">Uncharacterized protein</fullName>
    </submittedName>
</protein>
<dbReference type="AlphaFoldDB" id="A0ABD0LNQ9"/>
<name>A0ABD0LNQ9_9CAEN</name>
<evidence type="ECO:0000313" key="3">
    <source>
        <dbReference type="Proteomes" id="UP001519460"/>
    </source>
</evidence>
<feature type="non-terminal residue" evidence="2">
    <location>
        <position position="91"/>
    </location>
</feature>
<organism evidence="2 3">
    <name type="scientific">Batillaria attramentaria</name>
    <dbReference type="NCBI Taxonomy" id="370345"/>
    <lineage>
        <taxon>Eukaryota</taxon>
        <taxon>Metazoa</taxon>
        <taxon>Spiralia</taxon>
        <taxon>Lophotrochozoa</taxon>
        <taxon>Mollusca</taxon>
        <taxon>Gastropoda</taxon>
        <taxon>Caenogastropoda</taxon>
        <taxon>Sorbeoconcha</taxon>
        <taxon>Cerithioidea</taxon>
        <taxon>Batillariidae</taxon>
        <taxon>Batillaria</taxon>
    </lineage>
</organism>
<accession>A0ABD0LNQ9</accession>
<dbReference type="EMBL" id="JACVVK020000036">
    <property type="protein sequence ID" value="KAK7500628.1"/>
    <property type="molecule type" value="Genomic_DNA"/>
</dbReference>